<keyword evidence="4 6" id="KW-1133">Transmembrane helix</keyword>
<evidence type="ECO:0000256" key="6">
    <source>
        <dbReference type="SAM" id="Phobius"/>
    </source>
</evidence>
<dbReference type="Proteomes" id="UP001629156">
    <property type="component" value="Unassembled WGS sequence"/>
</dbReference>
<dbReference type="Pfam" id="PF01943">
    <property type="entry name" value="Polysacc_synt"/>
    <property type="match status" value="1"/>
</dbReference>
<feature type="transmembrane region" description="Helical" evidence="6">
    <location>
        <begin position="225"/>
        <end position="244"/>
    </location>
</feature>
<comment type="caution">
    <text evidence="7">The sequence shown here is derived from an EMBL/GenBank/DDBJ whole genome shotgun (WGS) entry which is preliminary data.</text>
</comment>
<keyword evidence="5 6" id="KW-0472">Membrane</keyword>
<evidence type="ECO:0000313" key="8">
    <source>
        <dbReference type="Proteomes" id="UP001629156"/>
    </source>
</evidence>
<dbReference type="InterPro" id="IPR002797">
    <property type="entry name" value="Polysacc_synth"/>
</dbReference>
<organism evidence="7 8">
    <name type="scientific">Flavobacterium rhizosphaerae</name>
    <dbReference type="NCBI Taxonomy" id="3163298"/>
    <lineage>
        <taxon>Bacteria</taxon>
        <taxon>Pseudomonadati</taxon>
        <taxon>Bacteroidota</taxon>
        <taxon>Flavobacteriia</taxon>
        <taxon>Flavobacteriales</taxon>
        <taxon>Flavobacteriaceae</taxon>
        <taxon>Flavobacterium</taxon>
    </lineage>
</organism>
<proteinExistence type="predicted"/>
<feature type="transmembrane region" description="Helical" evidence="6">
    <location>
        <begin position="98"/>
        <end position="116"/>
    </location>
</feature>
<name>A0ABW8YY33_9FLAO</name>
<feature type="transmembrane region" description="Helical" evidence="6">
    <location>
        <begin position="190"/>
        <end position="213"/>
    </location>
</feature>
<accession>A0ABW8YY33</accession>
<protein>
    <submittedName>
        <fullName evidence="7">Flippase</fullName>
    </submittedName>
</protein>
<evidence type="ECO:0000256" key="2">
    <source>
        <dbReference type="ARBA" id="ARBA00022475"/>
    </source>
</evidence>
<keyword evidence="3 6" id="KW-0812">Transmembrane</keyword>
<dbReference type="RefSeq" id="WP_408085469.1">
    <property type="nucleotide sequence ID" value="NZ_JBELPZ010000013.1"/>
</dbReference>
<gene>
    <name evidence="7" type="ORF">ABS766_12290</name>
</gene>
<feature type="transmembrane region" description="Helical" evidence="6">
    <location>
        <begin position="371"/>
        <end position="390"/>
    </location>
</feature>
<evidence type="ECO:0000256" key="1">
    <source>
        <dbReference type="ARBA" id="ARBA00004651"/>
    </source>
</evidence>
<feature type="transmembrane region" description="Helical" evidence="6">
    <location>
        <begin position="54"/>
        <end position="77"/>
    </location>
</feature>
<feature type="transmembrane region" description="Helical" evidence="6">
    <location>
        <begin position="396"/>
        <end position="418"/>
    </location>
</feature>
<dbReference type="CDD" id="cd13128">
    <property type="entry name" value="MATE_Wzx_like"/>
    <property type="match status" value="1"/>
</dbReference>
<dbReference type="InterPro" id="IPR050833">
    <property type="entry name" value="Poly_Biosynth_Transport"/>
</dbReference>
<dbReference type="PANTHER" id="PTHR30250:SF11">
    <property type="entry name" value="O-ANTIGEN TRANSPORTER-RELATED"/>
    <property type="match status" value="1"/>
</dbReference>
<sequence length="428" mass="47297">MKHLNSLKNKFKNTESLFASGGLTFLFRIAGLGLNFLVTLVITRIYGDAVYGSYSLAFTLSQAIGLVFALGFPNALVSYLGMKPAHHPDSQYFLKRSFTILACLSLLPMTALYFGADYIAATLFNNPGLAVYISVAAFTVPAMVLHELLLYFFIATGNFKRFNIFMFIVPNILLLALLLIVTHVPAHYTFLFYFLSVFLTFFTEAFFAFNLKVARPETSISPRQMFSVTLPMMFSGLMLYLLNWTDVFMLGANVGEEELGHYNLAYKIASLATLVIISMNVVIAPRISALHKEGNIAAMHKTVRKTTYLIIALTATIVVVLILLSGYILNFFGPGFIAGQQALIIISVGLLLNSATGNVDQILNMTGNQRALFYTTLSGFICNVILNTLLIPRYGINGAAIASLVTNVFFNFTCVIIIKKRLGFYTFA</sequence>
<reference evidence="7 8" key="1">
    <citation type="submission" date="2024-06" db="EMBL/GenBank/DDBJ databases">
        <authorList>
            <person name="Kaempfer P."/>
            <person name="Viver T."/>
        </authorList>
    </citation>
    <scope>NUCLEOTIDE SEQUENCE [LARGE SCALE GENOMIC DNA]</scope>
    <source>
        <strain evidence="7 8">ST-119</strain>
    </source>
</reference>
<feature type="transmembrane region" description="Helical" evidence="6">
    <location>
        <begin position="264"/>
        <end position="287"/>
    </location>
</feature>
<evidence type="ECO:0000256" key="3">
    <source>
        <dbReference type="ARBA" id="ARBA00022692"/>
    </source>
</evidence>
<dbReference type="EMBL" id="JBELPZ010000013">
    <property type="protein sequence ID" value="MFL9845199.1"/>
    <property type="molecule type" value="Genomic_DNA"/>
</dbReference>
<keyword evidence="8" id="KW-1185">Reference proteome</keyword>
<feature type="transmembrane region" description="Helical" evidence="6">
    <location>
        <begin position="21"/>
        <end position="42"/>
    </location>
</feature>
<dbReference type="PANTHER" id="PTHR30250">
    <property type="entry name" value="PST FAMILY PREDICTED COLANIC ACID TRANSPORTER"/>
    <property type="match status" value="1"/>
</dbReference>
<evidence type="ECO:0000256" key="5">
    <source>
        <dbReference type="ARBA" id="ARBA00023136"/>
    </source>
</evidence>
<feature type="transmembrane region" description="Helical" evidence="6">
    <location>
        <begin position="164"/>
        <end position="184"/>
    </location>
</feature>
<feature type="transmembrane region" description="Helical" evidence="6">
    <location>
        <begin position="308"/>
        <end position="329"/>
    </location>
</feature>
<comment type="subcellular location">
    <subcellularLocation>
        <location evidence="1">Cell membrane</location>
        <topology evidence="1">Multi-pass membrane protein</topology>
    </subcellularLocation>
</comment>
<evidence type="ECO:0000256" key="4">
    <source>
        <dbReference type="ARBA" id="ARBA00022989"/>
    </source>
</evidence>
<evidence type="ECO:0000313" key="7">
    <source>
        <dbReference type="EMBL" id="MFL9845199.1"/>
    </source>
</evidence>
<feature type="transmembrane region" description="Helical" evidence="6">
    <location>
        <begin position="128"/>
        <end position="152"/>
    </location>
</feature>
<feature type="transmembrane region" description="Helical" evidence="6">
    <location>
        <begin position="341"/>
        <end position="359"/>
    </location>
</feature>
<keyword evidence="2" id="KW-1003">Cell membrane</keyword>